<accession>A0A162NFQ9</accession>
<gene>
    <name evidence="1" type="ORF">APZ42_015916</name>
</gene>
<comment type="caution">
    <text evidence="1">The sequence shown here is derived from an EMBL/GenBank/DDBJ whole genome shotgun (WGS) entry which is preliminary data.</text>
</comment>
<proteinExistence type="predicted"/>
<protein>
    <submittedName>
        <fullName evidence="1">Uncharacterized protein</fullName>
    </submittedName>
</protein>
<evidence type="ECO:0000313" key="2">
    <source>
        <dbReference type="Proteomes" id="UP000076858"/>
    </source>
</evidence>
<name>A0A162NFQ9_9CRUS</name>
<reference evidence="1 2" key="1">
    <citation type="submission" date="2016-03" db="EMBL/GenBank/DDBJ databases">
        <title>EvidentialGene: Evidence-directed Construction of Genes on Genomes.</title>
        <authorList>
            <person name="Gilbert D.G."/>
            <person name="Choi J.-H."/>
            <person name="Mockaitis K."/>
            <person name="Colbourne J."/>
            <person name="Pfrender M."/>
        </authorList>
    </citation>
    <scope>NUCLEOTIDE SEQUENCE [LARGE SCALE GENOMIC DNA]</scope>
    <source>
        <strain evidence="1 2">Xinb3</strain>
        <tissue evidence="1">Complete organism</tissue>
    </source>
</reference>
<sequence length="78" mass="8613">MNRNLVAVFALLVTMLIAVDGKPIFGLLDGLFGHDHHHHYYGHGHHGYGHYGGYPGLYGGYPGGYYPPYGYGGYHYGK</sequence>
<evidence type="ECO:0000313" key="1">
    <source>
        <dbReference type="EMBL" id="KZS17935.1"/>
    </source>
</evidence>
<organism evidence="1 2">
    <name type="scientific">Daphnia magna</name>
    <dbReference type="NCBI Taxonomy" id="35525"/>
    <lineage>
        <taxon>Eukaryota</taxon>
        <taxon>Metazoa</taxon>
        <taxon>Ecdysozoa</taxon>
        <taxon>Arthropoda</taxon>
        <taxon>Crustacea</taxon>
        <taxon>Branchiopoda</taxon>
        <taxon>Diplostraca</taxon>
        <taxon>Cladocera</taxon>
        <taxon>Anomopoda</taxon>
        <taxon>Daphniidae</taxon>
        <taxon>Daphnia</taxon>
    </lineage>
</organism>
<dbReference type="EMBL" id="LRGB01000568">
    <property type="protein sequence ID" value="KZS17935.1"/>
    <property type="molecule type" value="Genomic_DNA"/>
</dbReference>
<dbReference type="Proteomes" id="UP000076858">
    <property type="component" value="Unassembled WGS sequence"/>
</dbReference>
<dbReference type="AlphaFoldDB" id="A0A162NFQ9"/>
<keyword evidence="2" id="KW-1185">Reference proteome</keyword>